<evidence type="ECO:0000313" key="3">
    <source>
        <dbReference type="Proteomes" id="UP000011137"/>
    </source>
</evidence>
<accession>L7TNT9</accession>
<dbReference type="GO" id="GO:0004519">
    <property type="term" value="F:endonuclease activity"/>
    <property type="evidence" value="ECO:0007669"/>
    <property type="project" value="InterPro"/>
</dbReference>
<dbReference type="InterPro" id="IPR004860">
    <property type="entry name" value="LAGLIDADG_dom"/>
</dbReference>
<evidence type="ECO:0000313" key="2">
    <source>
        <dbReference type="EMBL" id="AGC34512.1"/>
    </source>
</evidence>
<name>L7TNT9_9CAUD</name>
<proteinExistence type="predicted"/>
<dbReference type="SUPFAM" id="SSF55608">
    <property type="entry name" value="Homing endonucleases"/>
    <property type="match status" value="1"/>
</dbReference>
<organism evidence="2 3">
    <name type="scientific">Haloarcula vallismortis tailed virus 1</name>
    <dbReference type="NCBI Taxonomy" id="1262528"/>
    <lineage>
        <taxon>Viruses</taxon>
        <taxon>Duplodnaviria</taxon>
        <taxon>Heunggongvirae</taxon>
        <taxon>Uroviricota</taxon>
        <taxon>Caudoviricetes</taxon>
        <taxon>Thumleimavirales</taxon>
        <taxon>Druskaviridae</taxon>
        <taxon>Tredecimvirus</taxon>
        <taxon>Tredecimvirus thailandense</taxon>
        <taxon>Tredecimvirus HVTV1</taxon>
    </lineage>
</organism>
<evidence type="ECO:0000259" key="1">
    <source>
        <dbReference type="Pfam" id="PF03161"/>
    </source>
</evidence>
<dbReference type="EMBL" id="KC117377">
    <property type="protein sequence ID" value="AGC34512.1"/>
    <property type="molecule type" value="Genomic_DNA"/>
</dbReference>
<dbReference type="Proteomes" id="UP000011137">
    <property type="component" value="Segment"/>
</dbReference>
<sequence>MDILTGILMSDGHIDRSGTPLLVLKTTNDRYLNHLKKQFGVLSNEPYLYKEKSGRANDMYNWTTKSHVQLKELGQWYSSGKKTWPEDISLTPTVLKHLFIGDGSYSKHGSNDHISISIANERQNTEKVEGYFENVDLPTPSNWTEHGAHWNVEDSETLWEYMGEPLPGYEYKWK</sequence>
<keyword evidence="3" id="KW-1185">Reference proteome</keyword>
<dbReference type="KEGG" id="vg:14477384"/>
<reference evidence="2 3" key="1">
    <citation type="journal article" date="2013" name="J. Virol.">
        <title>Insights into head-tailed viruses infecting extremely halophilic archaea.</title>
        <authorList>
            <person name="Pietila M.K."/>
            <person name="Laurinmaki P."/>
            <person name="Russell D.A."/>
            <person name="Ko C.C."/>
            <person name="Jacobs-Sera D."/>
            <person name="Butcher S.J."/>
            <person name="Bamford D.H."/>
            <person name="Hendrix R.W."/>
        </authorList>
    </citation>
    <scope>NUCLEOTIDE SEQUENCE [LARGE SCALE GENOMIC DNA]</scope>
</reference>
<dbReference type="GeneID" id="14477384"/>
<gene>
    <name evidence="2" type="primary">143</name>
    <name evidence="2" type="ORF">HVTV1_143</name>
</gene>
<dbReference type="RefSeq" id="YP_007379048.1">
    <property type="nucleotide sequence ID" value="NC_020158.1"/>
</dbReference>
<dbReference type="Pfam" id="PF03161">
    <property type="entry name" value="LAGLIDADG_2"/>
    <property type="match status" value="1"/>
</dbReference>
<dbReference type="OrthoDB" id="27877at10239"/>
<feature type="domain" description="Homing endonuclease LAGLIDADG" evidence="1">
    <location>
        <begin position="2"/>
        <end position="119"/>
    </location>
</feature>
<dbReference type="InterPro" id="IPR027434">
    <property type="entry name" value="Homing_endonucl"/>
</dbReference>
<dbReference type="Gene3D" id="3.10.28.10">
    <property type="entry name" value="Homing endonucleases"/>
    <property type="match status" value="1"/>
</dbReference>
<protein>
    <recommendedName>
        <fullName evidence="1">Homing endonuclease LAGLIDADG domain-containing protein</fullName>
    </recommendedName>
</protein>